<keyword evidence="2" id="KW-1185">Reference proteome</keyword>
<accession>A0A2P2SXV2</accession>
<proteinExistence type="predicted"/>
<dbReference type="GeneID" id="28833534"/>
<evidence type="ECO:0000313" key="2">
    <source>
        <dbReference type="Proteomes" id="UP000091956"/>
    </source>
</evidence>
<dbReference type="RefSeq" id="XP_018135413.1">
    <property type="nucleotide sequence ID" value="XM_018269681.1"/>
</dbReference>
<evidence type="ECO:0000313" key="1">
    <source>
        <dbReference type="EMBL" id="OBU01681.1"/>
    </source>
</evidence>
<dbReference type="Proteomes" id="UP000091956">
    <property type="component" value="Unassembled WGS sequence"/>
</dbReference>
<gene>
    <name evidence="1" type="ORF">VE01_00148</name>
</gene>
<name>A0A2P2SXV2_9PEZI</name>
<dbReference type="AlphaFoldDB" id="A0A2P2SXV2"/>
<reference evidence="1 2" key="1">
    <citation type="submission" date="2016-03" db="EMBL/GenBank/DDBJ databases">
        <title>Comparative genomics of Pseudogymnoascus destructans, the fungus causing white-nose syndrome of bats.</title>
        <authorList>
            <person name="Palmer J.M."/>
            <person name="Drees K.P."/>
            <person name="Foster J.T."/>
            <person name="Lindner D.L."/>
        </authorList>
    </citation>
    <scope>NUCLEOTIDE SEQUENCE [LARGE SCALE GENOMIC DNA]</scope>
    <source>
        <strain evidence="1 2">UAMH 10579</strain>
    </source>
</reference>
<protein>
    <submittedName>
        <fullName evidence="1">Uncharacterized protein</fullName>
    </submittedName>
</protein>
<dbReference type="STRING" id="342668.A0A2P2SXV2"/>
<organism evidence="1 2">
    <name type="scientific">Pseudogymnoascus verrucosus</name>
    <dbReference type="NCBI Taxonomy" id="342668"/>
    <lineage>
        <taxon>Eukaryota</taxon>
        <taxon>Fungi</taxon>
        <taxon>Dikarya</taxon>
        <taxon>Ascomycota</taxon>
        <taxon>Pezizomycotina</taxon>
        <taxon>Leotiomycetes</taxon>
        <taxon>Thelebolales</taxon>
        <taxon>Thelebolaceae</taxon>
        <taxon>Pseudogymnoascus</taxon>
    </lineage>
</organism>
<sequence>MCGDSHLPPAPSVGDAVAIIHMRPENGDMALISGQSWRCQLSNYFATAEEANTQLMYETKPEWWRGDMKVRIYAYGTPSDSGEGEQNNPILQQMLIQYNEANSSSVGRKLELHAGGEGIIGRTMSVEVQGRVIGEGIIGRL</sequence>
<reference evidence="2" key="2">
    <citation type="journal article" date="2018" name="Nat. Commun.">
        <title>Extreme sensitivity to ultraviolet light in the fungal pathogen causing white-nose syndrome of bats.</title>
        <authorList>
            <person name="Palmer J.M."/>
            <person name="Drees K.P."/>
            <person name="Foster J.T."/>
            <person name="Lindner D.L."/>
        </authorList>
    </citation>
    <scope>NUCLEOTIDE SEQUENCE [LARGE SCALE GENOMIC DNA]</scope>
    <source>
        <strain evidence="2">UAMH 10579</strain>
    </source>
</reference>
<dbReference type="EMBL" id="KV460206">
    <property type="protein sequence ID" value="OBU01681.1"/>
    <property type="molecule type" value="Genomic_DNA"/>
</dbReference>